<dbReference type="NCBIfam" id="TIGR00167">
    <property type="entry name" value="cbbA"/>
    <property type="match status" value="1"/>
</dbReference>
<evidence type="ECO:0000256" key="2">
    <source>
        <dbReference type="PIRSR" id="PIRSR001359-2"/>
    </source>
</evidence>
<proteinExistence type="predicted"/>
<feature type="binding site" evidence="2">
    <location>
        <begin position="231"/>
        <end position="234"/>
    </location>
    <ligand>
        <name>dihydroxyacetone phosphate</name>
        <dbReference type="ChEBI" id="CHEBI:57642"/>
    </ligand>
</feature>
<dbReference type="GO" id="GO:0005975">
    <property type="term" value="P:carbohydrate metabolic process"/>
    <property type="evidence" value="ECO:0007669"/>
    <property type="project" value="InterPro"/>
</dbReference>
<dbReference type="CDD" id="cd00947">
    <property type="entry name" value="TBP_aldolase_IIB"/>
    <property type="match status" value="1"/>
</dbReference>
<dbReference type="GO" id="GO:0016832">
    <property type="term" value="F:aldehyde-lyase activity"/>
    <property type="evidence" value="ECO:0007669"/>
    <property type="project" value="InterPro"/>
</dbReference>
<evidence type="ECO:0000313" key="4">
    <source>
        <dbReference type="EMBL" id="QNM04394.1"/>
    </source>
</evidence>
<dbReference type="SUPFAM" id="SSF51569">
    <property type="entry name" value="Aldolase"/>
    <property type="match status" value="1"/>
</dbReference>
<dbReference type="PIRSF" id="PIRSF001359">
    <property type="entry name" value="F_bP_aldolase_II"/>
    <property type="match status" value="1"/>
</dbReference>
<accession>A0A7G9G0R2</accession>
<comment type="cofactor">
    <cofactor evidence="3">
        <name>Zn(2+)</name>
        <dbReference type="ChEBI" id="CHEBI:29105"/>
    </cofactor>
    <text evidence="3">Binds 2 Zn(2+) ions per subunit. One is catalytic and the other provides a structural contribution.</text>
</comment>
<dbReference type="PANTHER" id="PTHR30304">
    <property type="entry name" value="D-TAGATOSE-1,6-BISPHOSPHATE ALDOLASE"/>
    <property type="match status" value="1"/>
</dbReference>
<gene>
    <name evidence="4" type="ORF">H9Q78_07785</name>
</gene>
<feature type="binding site" evidence="3">
    <location>
        <position position="209"/>
    </location>
    <ligand>
        <name>Zn(2+)</name>
        <dbReference type="ChEBI" id="CHEBI:29105"/>
        <label>1</label>
        <note>catalytic</note>
    </ligand>
</feature>
<dbReference type="EMBL" id="CP060634">
    <property type="protein sequence ID" value="QNM04394.1"/>
    <property type="molecule type" value="Genomic_DNA"/>
</dbReference>
<feature type="binding site" evidence="3">
    <location>
        <position position="135"/>
    </location>
    <ligand>
        <name>Zn(2+)</name>
        <dbReference type="ChEBI" id="CHEBI:29105"/>
        <label>2</label>
    </ligand>
</feature>
<dbReference type="InterPro" id="IPR013785">
    <property type="entry name" value="Aldolase_TIM"/>
</dbReference>
<organism evidence="4 5">
    <name type="scientific">Qiania dongpingensis</name>
    <dbReference type="NCBI Taxonomy" id="2763669"/>
    <lineage>
        <taxon>Bacteria</taxon>
        <taxon>Bacillati</taxon>
        <taxon>Bacillota</taxon>
        <taxon>Clostridia</taxon>
        <taxon>Lachnospirales</taxon>
        <taxon>Lachnospiraceae</taxon>
        <taxon>Qiania</taxon>
    </lineage>
</organism>
<keyword evidence="5" id="KW-1185">Reference proteome</keyword>
<feature type="binding site" evidence="2">
    <location>
        <position position="182"/>
    </location>
    <ligand>
        <name>dihydroxyacetone phosphate</name>
        <dbReference type="ChEBI" id="CHEBI:57642"/>
    </ligand>
</feature>
<name>A0A7G9G0R2_9FIRM</name>
<dbReference type="Proteomes" id="UP000515823">
    <property type="component" value="Chromosome"/>
</dbReference>
<sequence>MEFVPMKEILELAQEKKVAYGGYVFWSYEVAKAASEAASALNVPLILMCGQGEIDMMGGFEGTVATAKAACRDASVPVALHLDHALSFEACNRAINAGFSSVMIDKSALPFEENIKETKKVVERAHAAGVTVEGELGRLAGEEGDVAVKGPEAAQTDPAEAKEFVERTGIDVLAVSIGTQHGQYRFEPKLNIERLKKIEETVEVPLVLHGGSGTPMEQVQEAIRNGIRKINICTDIVIVMGQQYIKTQSEEGFRYSTANLFLPVYQAVKDEIAGKMKAFLLQ</sequence>
<feature type="binding site" evidence="2">
    <location>
        <begin position="210"/>
        <end position="212"/>
    </location>
    <ligand>
        <name>dihydroxyacetone phosphate</name>
        <dbReference type="ChEBI" id="CHEBI:57642"/>
    </ligand>
</feature>
<reference evidence="4 5" key="1">
    <citation type="submission" date="2020-08" db="EMBL/GenBank/DDBJ databases">
        <authorList>
            <person name="Liu C."/>
            <person name="Sun Q."/>
        </authorList>
    </citation>
    <scope>NUCLEOTIDE SEQUENCE [LARGE SCALE GENOMIC DNA]</scope>
    <source>
        <strain evidence="4 5">NSJ-38</strain>
    </source>
</reference>
<dbReference type="PANTHER" id="PTHR30304:SF0">
    <property type="entry name" value="D-TAGATOSE-1,6-BISPHOSPHATE ALDOLASE SUBUNIT GATY-RELATED"/>
    <property type="match status" value="1"/>
</dbReference>
<dbReference type="GO" id="GO:0008270">
    <property type="term" value="F:zinc ion binding"/>
    <property type="evidence" value="ECO:0007669"/>
    <property type="project" value="InterPro"/>
</dbReference>
<dbReference type="Gene3D" id="3.20.20.70">
    <property type="entry name" value="Aldolase class I"/>
    <property type="match status" value="1"/>
</dbReference>
<dbReference type="RefSeq" id="WP_249300729.1">
    <property type="nucleotide sequence ID" value="NZ_CP060634.1"/>
</dbReference>
<evidence type="ECO:0000313" key="5">
    <source>
        <dbReference type="Proteomes" id="UP000515823"/>
    </source>
</evidence>
<keyword evidence="3" id="KW-0862">Zinc</keyword>
<dbReference type="AlphaFoldDB" id="A0A7G9G0R2"/>
<evidence type="ECO:0000256" key="1">
    <source>
        <dbReference type="PIRSR" id="PIRSR001359-1"/>
    </source>
</evidence>
<dbReference type="KEGG" id="qdo:H9Q78_07785"/>
<dbReference type="InterPro" id="IPR000771">
    <property type="entry name" value="FBA_II"/>
</dbReference>
<feature type="binding site" evidence="3">
    <location>
        <position position="84"/>
    </location>
    <ligand>
        <name>Zn(2+)</name>
        <dbReference type="ChEBI" id="CHEBI:29105"/>
        <label>1</label>
        <note>catalytic</note>
    </ligand>
</feature>
<keyword evidence="3" id="KW-0479">Metal-binding</keyword>
<feature type="active site" description="Proton donor" evidence="1">
    <location>
        <position position="83"/>
    </location>
</feature>
<feature type="binding site" evidence="3">
    <location>
        <position position="181"/>
    </location>
    <ligand>
        <name>Zn(2+)</name>
        <dbReference type="ChEBI" id="CHEBI:29105"/>
        <label>1</label>
        <note>catalytic</note>
    </ligand>
</feature>
<protein>
    <submittedName>
        <fullName evidence="4">Class II fructose-bisphosphate aldolase</fullName>
    </submittedName>
</protein>
<dbReference type="InterPro" id="IPR050246">
    <property type="entry name" value="Class_II_FBP_aldolase"/>
</dbReference>
<feature type="binding site" evidence="3">
    <location>
        <position position="105"/>
    </location>
    <ligand>
        <name>Zn(2+)</name>
        <dbReference type="ChEBI" id="CHEBI:29105"/>
        <label>2</label>
    </ligand>
</feature>
<evidence type="ECO:0000256" key="3">
    <source>
        <dbReference type="PIRSR" id="PIRSR001359-3"/>
    </source>
</evidence>
<dbReference type="Pfam" id="PF01116">
    <property type="entry name" value="F_bP_aldolase"/>
    <property type="match status" value="1"/>
</dbReference>